<feature type="compositionally biased region" description="Acidic residues" evidence="1">
    <location>
        <begin position="43"/>
        <end position="55"/>
    </location>
</feature>
<protein>
    <submittedName>
        <fullName evidence="2">Uncharacterized protein</fullName>
    </submittedName>
</protein>
<dbReference type="Proteomes" id="UP000817658">
    <property type="component" value="Chromosome 1"/>
</dbReference>
<feature type="region of interest" description="Disordered" evidence="1">
    <location>
        <begin position="1"/>
        <end position="55"/>
    </location>
</feature>
<sequence>MGESDTLRRRRRAAPLVRMDGRVTGSRLQAPHQDEEYYCTASSDDDGDDNDDDDS</sequence>
<dbReference type="AlphaFoldDB" id="Q5ZC43"/>
<reference evidence="2" key="1">
    <citation type="journal article" date="2002" name="Nature">
        <title>The genome sequence and structure of rice chromosome 1.</title>
        <authorList>
            <person name="Sasaki T."/>
            <person name="Matsumoto T."/>
            <person name="Yamamoto K."/>
            <person name="Sakata K."/>
            <person name="Baba T."/>
            <person name="Katayose Y."/>
            <person name="Wu J."/>
            <person name="Niimura Y."/>
            <person name="Cheng Z."/>
            <person name="Nagamura Y."/>
            <person name="Antonio B.A."/>
            <person name="Kanamori H."/>
            <person name="Hosokawa S."/>
            <person name="Masukawa M."/>
            <person name="Arikawa K."/>
            <person name="Chiden Y."/>
            <person name="Hayashi M."/>
            <person name="Okamoto M."/>
            <person name="Ando T."/>
            <person name="Aoki H."/>
            <person name="Arita K."/>
            <person name="Hamada M."/>
            <person name="Harada C."/>
            <person name="Hijishita S."/>
            <person name="Honda M."/>
            <person name="Ichikawa Y."/>
            <person name="Idonuma A."/>
            <person name="Iijima M."/>
            <person name="Ikeda M."/>
            <person name="Ikeno M."/>
            <person name="Itoh S."/>
            <person name="Itoh T."/>
            <person name="Itoh Y."/>
            <person name="Itoh Y."/>
            <person name="Iwabuchi A."/>
            <person name="Kamiya K."/>
            <person name="Karasawa W."/>
            <person name="Katagiri S."/>
            <person name="Kikuta A."/>
            <person name="Kobayashi N."/>
            <person name="Kono I."/>
            <person name="Machita K."/>
            <person name="Maehara T."/>
            <person name="Mizuno H."/>
            <person name="Mizubayashi T."/>
            <person name="Mukai Y."/>
            <person name="Nagasaki H."/>
            <person name="Nakashima M."/>
            <person name="Nakama Y."/>
            <person name="Nakamichi Y."/>
            <person name="Nakamura M."/>
            <person name="Namiki N."/>
            <person name="Negishi M."/>
            <person name="Ohta I."/>
            <person name="Ono N."/>
            <person name="Saji S."/>
            <person name="Sakai K."/>
            <person name="Shibata M."/>
            <person name="Shimokawa T."/>
            <person name="Shomura A."/>
            <person name="Song J."/>
            <person name="Takazaki Y."/>
            <person name="Terasawa K."/>
            <person name="Tsuji K."/>
            <person name="Waki K."/>
            <person name="Yamagata H."/>
            <person name="Yamane H."/>
            <person name="Yoshiki S."/>
            <person name="Yoshihara R."/>
            <person name="Yukawa K."/>
            <person name="Zhong H."/>
            <person name="Iwama H."/>
            <person name="Endo T."/>
            <person name="Ito H."/>
            <person name="Hahn J.H."/>
            <person name="Kim H.I."/>
            <person name="Eun M.Y."/>
            <person name="Yano M."/>
            <person name="Jiang J."/>
            <person name="Gojobori T."/>
        </authorList>
    </citation>
    <scope>NUCLEOTIDE SEQUENCE</scope>
</reference>
<name>Q5ZC43_ORYSJ</name>
<gene>
    <name evidence="2" type="ORF">P0710A02.34</name>
</gene>
<evidence type="ECO:0000256" key="1">
    <source>
        <dbReference type="SAM" id="MobiDB-lite"/>
    </source>
</evidence>
<organism evidence="2">
    <name type="scientific">Oryza sativa subsp. japonica</name>
    <name type="common">Rice</name>
    <dbReference type="NCBI Taxonomy" id="39947"/>
    <lineage>
        <taxon>Eukaryota</taxon>
        <taxon>Viridiplantae</taxon>
        <taxon>Streptophyta</taxon>
        <taxon>Embryophyta</taxon>
        <taxon>Tracheophyta</taxon>
        <taxon>Spermatophyta</taxon>
        <taxon>Magnoliopsida</taxon>
        <taxon>Liliopsida</taxon>
        <taxon>Poales</taxon>
        <taxon>Poaceae</taxon>
        <taxon>BOP clade</taxon>
        <taxon>Oryzoideae</taxon>
        <taxon>Oryzeae</taxon>
        <taxon>Oryzinae</taxon>
        <taxon>Oryza</taxon>
        <taxon>Oryza sativa</taxon>
    </lineage>
</organism>
<accession>Q5ZC43</accession>
<dbReference type="EMBL" id="AP003048">
    <property type="protein sequence ID" value="BAD52710.1"/>
    <property type="molecule type" value="Genomic_DNA"/>
</dbReference>
<evidence type="ECO:0000313" key="2">
    <source>
        <dbReference type="EMBL" id="BAD52710.1"/>
    </source>
</evidence>
<proteinExistence type="predicted"/>